<keyword evidence="5" id="KW-0949">S-adenosyl-L-methionine</keyword>
<organism evidence="10 11">
    <name type="scientific">Caenorhabditis nigoni</name>
    <dbReference type="NCBI Taxonomy" id="1611254"/>
    <lineage>
        <taxon>Eukaryota</taxon>
        <taxon>Metazoa</taxon>
        <taxon>Ecdysozoa</taxon>
        <taxon>Nematoda</taxon>
        <taxon>Chromadorea</taxon>
        <taxon>Rhabditida</taxon>
        <taxon>Rhabditina</taxon>
        <taxon>Rhabditomorpha</taxon>
        <taxon>Rhabditoidea</taxon>
        <taxon>Rhabditidae</taxon>
        <taxon>Peloderinae</taxon>
        <taxon>Caenorhabditis</taxon>
    </lineage>
</organism>
<evidence type="ECO:0000256" key="6">
    <source>
        <dbReference type="ARBA" id="ARBA00022723"/>
    </source>
</evidence>
<dbReference type="GO" id="GO:0032259">
    <property type="term" value="P:methylation"/>
    <property type="evidence" value="ECO:0007669"/>
    <property type="project" value="UniProtKB-KW"/>
</dbReference>
<evidence type="ECO:0000256" key="4">
    <source>
        <dbReference type="ARBA" id="ARBA00022679"/>
    </source>
</evidence>
<dbReference type="PANTHER" id="PTHR46223">
    <property type="entry name" value="HISTONE-LYSINE N-METHYLTRANSFERASE SUV39H"/>
    <property type="match status" value="1"/>
</dbReference>
<reference evidence="11" key="1">
    <citation type="submission" date="2017-10" db="EMBL/GenBank/DDBJ databases">
        <title>Rapid genome shrinkage in a self-fertile nematode reveals novel sperm competition proteins.</title>
        <authorList>
            <person name="Yin D."/>
            <person name="Schwarz E.M."/>
            <person name="Thomas C.G."/>
            <person name="Felde R.L."/>
            <person name="Korf I.F."/>
            <person name="Cutter A.D."/>
            <person name="Schartner C.M."/>
            <person name="Ralston E.J."/>
            <person name="Meyer B.J."/>
            <person name="Haag E.S."/>
        </authorList>
    </citation>
    <scope>NUCLEOTIDE SEQUENCE [LARGE SCALE GENOMIC DNA]</scope>
    <source>
        <strain evidence="11">JU1422</strain>
    </source>
</reference>
<evidence type="ECO:0000256" key="8">
    <source>
        <dbReference type="SAM" id="MobiDB-lite"/>
    </source>
</evidence>
<evidence type="ECO:0000313" key="10">
    <source>
        <dbReference type="EMBL" id="PIC21893.1"/>
    </source>
</evidence>
<feature type="compositionally biased region" description="Basic residues" evidence="8">
    <location>
        <begin position="1"/>
        <end position="11"/>
    </location>
</feature>
<feature type="compositionally biased region" description="Low complexity" evidence="8">
    <location>
        <begin position="12"/>
        <end position="51"/>
    </location>
</feature>
<evidence type="ECO:0000313" key="11">
    <source>
        <dbReference type="Proteomes" id="UP000230233"/>
    </source>
</evidence>
<dbReference type="PANTHER" id="PTHR46223:SF3">
    <property type="entry name" value="HISTONE-LYSINE N-METHYLTRANSFERASE SET-23"/>
    <property type="match status" value="1"/>
</dbReference>
<dbReference type="Gene3D" id="2.170.270.10">
    <property type="entry name" value="SET domain"/>
    <property type="match status" value="1"/>
</dbReference>
<evidence type="ECO:0000259" key="9">
    <source>
        <dbReference type="PROSITE" id="PS50280"/>
    </source>
</evidence>
<dbReference type="SMART" id="SM00317">
    <property type="entry name" value="SET"/>
    <property type="match status" value="1"/>
</dbReference>
<proteinExistence type="predicted"/>
<sequence>MAPPKRTRLLRSSKASSAQAARAPSFATRSQTSSASSSSNQRASTSASSNQHASTSAASNQNGQQVLGVIPTVFDAGDCNILPTQPTIAEYDLIQQTKEVIVILDATGASTPSSSARIPIRQVIEAKIPRGCLVANRGQAFGGWTRDTTAEYPGIPTKYFTSGDVENYEGDLCTVQCVFEVPQFPKLLIAKYLGWDASAAYEENKDAVFKKFPYVKKWITMKTHFLDAIKTLEPNNLVGVKRERYLDDGLLMEKENIFWIYQEMSYLHSFINRCNGLPFVWYMNVKNTAAPPKFCYSVVNVIEKKLLDEYQKQEAGLKKVKKIKQPTGERMACEKPETCVCDSIFEYYDRKNRDEEELPDADDTEAITRKNMRPDSSGRLNFEGFNTDDQRMVVECSDACGCSLDCPRRQLQRGQKVGVVVYYEDECRQFGLRALEPIKQGQFIIEYTGQILEVEPEGSGVIEDRDVSYDAVFAIMDRRKVVNAINIGNAARFMSHACDPSAVFIETHSRQLVSDPLIPRIAVYALKDINVGEEITIKYFCQDLMSAKDEGIKCRCRPDCPNWLPIYPFESDDDDE</sequence>
<dbReference type="GO" id="GO:0005694">
    <property type="term" value="C:chromosome"/>
    <property type="evidence" value="ECO:0007669"/>
    <property type="project" value="UniProtKB-SubCell"/>
</dbReference>
<protein>
    <recommendedName>
        <fullName evidence="9">SET domain-containing protein</fullName>
    </recommendedName>
</protein>
<keyword evidence="7" id="KW-0862">Zinc</keyword>
<comment type="subcellular location">
    <subcellularLocation>
        <location evidence="1">Chromosome</location>
    </subcellularLocation>
</comment>
<name>A0A2G5T3W8_9PELO</name>
<dbReference type="OrthoDB" id="5792673at2759"/>
<evidence type="ECO:0000256" key="3">
    <source>
        <dbReference type="ARBA" id="ARBA00022603"/>
    </source>
</evidence>
<dbReference type="GO" id="GO:0008168">
    <property type="term" value="F:methyltransferase activity"/>
    <property type="evidence" value="ECO:0007669"/>
    <property type="project" value="UniProtKB-KW"/>
</dbReference>
<accession>A0A2G5T3W8</accession>
<dbReference type="Proteomes" id="UP000230233">
    <property type="component" value="Chromosome X"/>
</dbReference>
<dbReference type="STRING" id="1611254.A0A2G5T3W8"/>
<comment type="caution">
    <text evidence="10">The sequence shown here is derived from an EMBL/GenBank/DDBJ whole genome shotgun (WGS) entry which is preliminary data.</text>
</comment>
<keyword evidence="2" id="KW-0158">Chromosome</keyword>
<feature type="domain" description="SET" evidence="9">
    <location>
        <begin position="417"/>
        <end position="540"/>
    </location>
</feature>
<keyword evidence="6" id="KW-0479">Metal-binding</keyword>
<dbReference type="InterPro" id="IPR050973">
    <property type="entry name" value="H3K9_Histone-Lys_N-MTase"/>
</dbReference>
<dbReference type="SUPFAM" id="SSF82199">
    <property type="entry name" value="SET domain"/>
    <property type="match status" value="1"/>
</dbReference>
<evidence type="ECO:0000256" key="1">
    <source>
        <dbReference type="ARBA" id="ARBA00004286"/>
    </source>
</evidence>
<dbReference type="AlphaFoldDB" id="A0A2G5T3W8"/>
<dbReference type="Pfam" id="PF00856">
    <property type="entry name" value="SET"/>
    <property type="match status" value="1"/>
</dbReference>
<dbReference type="EMBL" id="PDUG01000006">
    <property type="protein sequence ID" value="PIC21893.1"/>
    <property type="molecule type" value="Genomic_DNA"/>
</dbReference>
<keyword evidence="3" id="KW-0489">Methyltransferase</keyword>
<gene>
    <name evidence="10" type="primary">Cnig_chr_X.g26568</name>
    <name evidence="10" type="ORF">B9Z55_026568</name>
</gene>
<evidence type="ECO:0000256" key="7">
    <source>
        <dbReference type="ARBA" id="ARBA00022833"/>
    </source>
</evidence>
<dbReference type="GO" id="GO:0046872">
    <property type="term" value="F:metal ion binding"/>
    <property type="evidence" value="ECO:0007669"/>
    <property type="project" value="UniProtKB-KW"/>
</dbReference>
<evidence type="ECO:0000256" key="5">
    <source>
        <dbReference type="ARBA" id="ARBA00022691"/>
    </source>
</evidence>
<dbReference type="InterPro" id="IPR001214">
    <property type="entry name" value="SET_dom"/>
</dbReference>
<keyword evidence="4" id="KW-0808">Transferase</keyword>
<dbReference type="PROSITE" id="PS50280">
    <property type="entry name" value="SET"/>
    <property type="match status" value="1"/>
</dbReference>
<dbReference type="InterPro" id="IPR046341">
    <property type="entry name" value="SET_dom_sf"/>
</dbReference>
<keyword evidence="11" id="KW-1185">Reference proteome</keyword>
<evidence type="ECO:0000256" key="2">
    <source>
        <dbReference type="ARBA" id="ARBA00022454"/>
    </source>
</evidence>
<feature type="region of interest" description="Disordered" evidence="8">
    <location>
        <begin position="1"/>
        <end position="60"/>
    </location>
</feature>